<accession>A0A286GK30</accession>
<name>A0A286GK30_9PROT</name>
<dbReference type="RefSeq" id="WP_097279437.1">
    <property type="nucleotide sequence ID" value="NZ_OCNJ01000005.1"/>
</dbReference>
<keyword evidence="1" id="KW-1277">Toxin-antitoxin system</keyword>
<protein>
    <submittedName>
        <fullName evidence="2">Plasmid stabilization system protein ParE</fullName>
    </submittedName>
</protein>
<evidence type="ECO:0000313" key="2">
    <source>
        <dbReference type="EMBL" id="SOD95897.1"/>
    </source>
</evidence>
<proteinExistence type="predicted"/>
<organism evidence="2 3">
    <name type="scientific">Caenispirillum bisanense</name>
    <dbReference type="NCBI Taxonomy" id="414052"/>
    <lineage>
        <taxon>Bacteria</taxon>
        <taxon>Pseudomonadati</taxon>
        <taxon>Pseudomonadota</taxon>
        <taxon>Alphaproteobacteria</taxon>
        <taxon>Rhodospirillales</taxon>
        <taxon>Novispirillaceae</taxon>
        <taxon>Caenispirillum</taxon>
    </lineage>
</organism>
<dbReference type="InterPro" id="IPR007712">
    <property type="entry name" value="RelE/ParE_toxin"/>
</dbReference>
<dbReference type="EMBL" id="OCNJ01000005">
    <property type="protein sequence ID" value="SOD95897.1"/>
    <property type="molecule type" value="Genomic_DNA"/>
</dbReference>
<sequence>MAVFWARATRHDLRRIFVHNEEWRGEERAEAIDTDIRRFGETLTPTAGSPWPPRPFLRKALGPHGYWVFFRSTGDDVEVVAVYHAKENWTAILPWRQT</sequence>
<evidence type="ECO:0000313" key="3">
    <source>
        <dbReference type="Proteomes" id="UP000219621"/>
    </source>
</evidence>
<dbReference type="Proteomes" id="UP000219621">
    <property type="component" value="Unassembled WGS sequence"/>
</dbReference>
<reference evidence="2 3" key="1">
    <citation type="submission" date="2017-09" db="EMBL/GenBank/DDBJ databases">
        <authorList>
            <person name="Ehlers B."/>
            <person name="Leendertz F.H."/>
        </authorList>
    </citation>
    <scope>NUCLEOTIDE SEQUENCE [LARGE SCALE GENOMIC DNA]</scope>
    <source>
        <strain evidence="2 3">USBA 140</strain>
    </source>
</reference>
<dbReference type="Pfam" id="PF05016">
    <property type="entry name" value="ParE_toxin"/>
    <property type="match status" value="1"/>
</dbReference>
<keyword evidence="3" id="KW-1185">Reference proteome</keyword>
<gene>
    <name evidence="2" type="ORF">SAMN05421508_10551</name>
</gene>
<dbReference type="InterPro" id="IPR035093">
    <property type="entry name" value="RelE/ParE_toxin_dom_sf"/>
</dbReference>
<dbReference type="AlphaFoldDB" id="A0A286GK30"/>
<evidence type="ECO:0000256" key="1">
    <source>
        <dbReference type="ARBA" id="ARBA00022649"/>
    </source>
</evidence>
<dbReference type="Gene3D" id="3.30.2310.20">
    <property type="entry name" value="RelE-like"/>
    <property type="match status" value="1"/>
</dbReference>